<dbReference type="PANTHER" id="PTHR35807">
    <property type="entry name" value="TRANSCRIPTIONAL REGULATOR REDD-RELATED"/>
    <property type="match status" value="1"/>
</dbReference>
<dbReference type="SUPFAM" id="SSF48452">
    <property type="entry name" value="TPR-like"/>
    <property type="match status" value="1"/>
</dbReference>
<reference evidence="2 3" key="1">
    <citation type="journal article" date="2013" name="Genome Announc.">
        <title>Draft Genome Sequence of Arthrobacter crystallopoietes Strain BAB-32, Revealing Genes for Bioremediation.</title>
        <authorList>
            <person name="Joshi M.N."/>
            <person name="Pandit A.S."/>
            <person name="Sharma A."/>
            <person name="Pandya R.V."/>
            <person name="Desai S.M."/>
            <person name="Saxena A.K."/>
            <person name="Bagatharia S.B."/>
        </authorList>
    </citation>
    <scope>NUCLEOTIDE SEQUENCE [LARGE SCALE GENOMIC DNA]</scope>
    <source>
        <strain evidence="2 3">BAB-32</strain>
    </source>
</reference>
<evidence type="ECO:0000313" key="2">
    <source>
        <dbReference type="EMBL" id="EMY33995.1"/>
    </source>
</evidence>
<sequence length="251" mass="28344">MHDDLGVAGMGSEGRWELQLAGGWQLRRDKLPVKVALRQRRLIAALALYGRQSRSFLAGLLWPDSSETQAAGSLRESIFLINKHLPGLLGQTADPLDLASGVIVDVHEVRARAARLQEHPVHHRGVLDLVQNAELLPGWYEDWVVSEQERWQRLRLTVLERLSRQYLDQGDTEQAMEAARAATVIEPLRESAQRLLMQACLAEGNHAEALRLYQSFRIRLRREFGVAPSAIISDLIEPLLMDDARSQRHFG</sequence>
<dbReference type="InterPro" id="IPR051677">
    <property type="entry name" value="AfsR-DnrI-RedD_regulator"/>
</dbReference>
<dbReference type="Pfam" id="PF03704">
    <property type="entry name" value="BTAD"/>
    <property type="match status" value="1"/>
</dbReference>
<feature type="domain" description="Bacterial transcriptional activator" evidence="1">
    <location>
        <begin position="104"/>
        <end position="240"/>
    </location>
</feature>
<dbReference type="OrthoDB" id="5509004at2"/>
<dbReference type="InterPro" id="IPR011990">
    <property type="entry name" value="TPR-like_helical_dom_sf"/>
</dbReference>
<evidence type="ECO:0000313" key="3">
    <source>
        <dbReference type="Proteomes" id="UP000010729"/>
    </source>
</evidence>
<dbReference type="Gene3D" id="1.10.10.10">
    <property type="entry name" value="Winged helix-like DNA-binding domain superfamily/Winged helix DNA-binding domain"/>
    <property type="match status" value="1"/>
</dbReference>
<name>N1UY52_9MICC</name>
<gene>
    <name evidence="2" type="ORF">D477_011961</name>
</gene>
<proteinExistence type="predicted"/>
<dbReference type="InterPro" id="IPR005158">
    <property type="entry name" value="BTAD"/>
</dbReference>
<evidence type="ECO:0000259" key="1">
    <source>
        <dbReference type="SMART" id="SM01043"/>
    </source>
</evidence>
<protein>
    <submittedName>
        <fullName evidence="2">DNA-binding transcriptional activator</fullName>
    </submittedName>
</protein>
<organism evidence="2 3">
    <name type="scientific">Arthrobacter crystallopoietes BAB-32</name>
    <dbReference type="NCBI Taxonomy" id="1246476"/>
    <lineage>
        <taxon>Bacteria</taxon>
        <taxon>Bacillati</taxon>
        <taxon>Actinomycetota</taxon>
        <taxon>Actinomycetes</taxon>
        <taxon>Micrococcales</taxon>
        <taxon>Micrococcaceae</taxon>
        <taxon>Crystallibacter</taxon>
    </lineage>
</organism>
<dbReference type="SMART" id="SM01043">
    <property type="entry name" value="BTAD"/>
    <property type="match status" value="1"/>
</dbReference>
<comment type="caution">
    <text evidence="2">The sequence shown here is derived from an EMBL/GenBank/DDBJ whole genome shotgun (WGS) entry which is preliminary data.</text>
</comment>
<keyword evidence="3" id="KW-1185">Reference proteome</keyword>
<keyword evidence="2" id="KW-0238">DNA-binding</keyword>
<dbReference type="Gene3D" id="1.25.40.10">
    <property type="entry name" value="Tetratricopeptide repeat domain"/>
    <property type="match status" value="1"/>
</dbReference>
<dbReference type="InterPro" id="IPR036388">
    <property type="entry name" value="WH-like_DNA-bd_sf"/>
</dbReference>
<dbReference type="GO" id="GO:0003677">
    <property type="term" value="F:DNA binding"/>
    <property type="evidence" value="ECO:0007669"/>
    <property type="project" value="UniProtKB-KW"/>
</dbReference>
<dbReference type="Proteomes" id="UP000010729">
    <property type="component" value="Unassembled WGS sequence"/>
</dbReference>
<dbReference type="EMBL" id="ANPE02000140">
    <property type="protein sequence ID" value="EMY33995.1"/>
    <property type="molecule type" value="Genomic_DNA"/>
</dbReference>
<dbReference type="AlphaFoldDB" id="N1UY52"/>
<accession>N1UY52</accession>